<organism evidence="18 19">
    <name type="scientific">Candidatus Pantoea edessiphila</name>
    <dbReference type="NCBI Taxonomy" id="2044610"/>
    <lineage>
        <taxon>Bacteria</taxon>
        <taxon>Pseudomonadati</taxon>
        <taxon>Pseudomonadota</taxon>
        <taxon>Gammaproteobacteria</taxon>
        <taxon>Enterobacterales</taxon>
        <taxon>Erwiniaceae</taxon>
        <taxon>Pantoea</taxon>
    </lineage>
</organism>
<comment type="pathway">
    <text evidence="2 13">Amino-acid biosynthesis; L-lysine biosynthesis via DAP pathway; (S)-tetrahydrodipicolinate from L-aspartate: step 3/4.</text>
</comment>
<dbReference type="HAMAP" id="MF_00418">
    <property type="entry name" value="DapA"/>
    <property type="match status" value="1"/>
</dbReference>
<keyword evidence="6 13" id="KW-0028">Amino-acid biosynthesis</keyword>
<evidence type="ECO:0000313" key="19">
    <source>
        <dbReference type="Proteomes" id="UP000296153"/>
    </source>
</evidence>
<feature type="active site" description="Schiff-base intermediate with substrate" evidence="13 15">
    <location>
        <position position="161"/>
    </location>
</feature>
<feature type="site" description="Part of a proton relay during catalysis" evidence="13 17">
    <location>
        <position position="107"/>
    </location>
</feature>
<dbReference type="PRINTS" id="PR00146">
    <property type="entry name" value="DHPICSNTHASE"/>
</dbReference>
<evidence type="ECO:0000256" key="8">
    <source>
        <dbReference type="ARBA" id="ARBA00023154"/>
    </source>
</evidence>
<evidence type="ECO:0000256" key="4">
    <source>
        <dbReference type="ARBA" id="ARBA00012086"/>
    </source>
</evidence>
<feature type="site" description="Part of a proton relay during catalysis" evidence="13 17">
    <location>
        <position position="44"/>
    </location>
</feature>
<dbReference type="SUPFAM" id="SSF51569">
    <property type="entry name" value="Aldolase"/>
    <property type="match status" value="1"/>
</dbReference>
<evidence type="ECO:0000256" key="3">
    <source>
        <dbReference type="ARBA" id="ARBA00007592"/>
    </source>
</evidence>
<dbReference type="PANTHER" id="PTHR12128">
    <property type="entry name" value="DIHYDRODIPICOLINATE SYNTHASE"/>
    <property type="match status" value="1"/>
</dbReference>
<evidence type="ECO:0000256" key="12">
    <source>
        <dbReference type="ARBA" id="ARBA00047836"/>
    </source>
</evidence>
<evidence type="ECO:0000256" key="5">
    <source>
        <dbReference type="ARBA" id="ARBA00022490"/>
    </source>
</evidence>
<dbReference type="PANTHER" id="PTHR12128:SF66">
    <property type="entry name" value="4-HYDROXY-2-OXOGLUTARATE ALDOLASE, MITOCHONDRIAL"/>
    <property type="match status" value="1"/>
</dbReference>
<keyword evidence="5 13" id="KW-0963">Cytoplasm</keyword>
<dbReference type="InterPro" id="IPR020624">
    <property type="entry name" value="Schiff_base-form_aldolases_CS"/>
</dbReference>
<evidence type="ECO:0000256" key="2">
    <source>
        <dbReference type="ARBA" id="ARBA00005120"/>
    </source>
</evidence>
<feature type="binding site" evidence="13 16">
    <location>
        <position position="45"/>
    </location>
    <ligand>
        <name>pyruvate</name>
        <dbReference type="ChEBI" id="CHEBI:15361"/>
    </ligand>
</feature>
<dbReference type="InterPro" id="IPR020625">
    <property type="entry name" value="Schiff_base-form_aldolases_AS"/>
</dbReference>
<dbReference type="RefSeq" id="WP_136130864.1">
    <property type="nucleotide sequence ID" value="NZ_PDKT01000001.1"/>
</dbReference>
<dbReference type="NCBIfam" id="TIGR00674">
    <property type="entry name" value="dapA"/>
    <property type="match status" value="1"/>
</dbReference>
<comment type="catalytic activity">
    <reaction evidence="12 13">
        <text>L-aspartate 4-semialdehyde + pyruvate = (2S,4S)-4-hydroxy-2,3,4,5-tetrahydrodipicolinate + H2O + H(+)</text>
        <dbReference type="Rhea" id="RHEA:34171"/>
        <dbReference type="ChEBI" id="CHEBI:15361"/>
        <dbReference type="ChEBI" id="CHEBI:15377"/>
        <dbReference type="ChEBI" id="CHEBI:15378"/>
        <dbReference type="ChEBI" id="CHEBI:67139"/>
        <dbReference type="ChEBI" id="CHEBI:537519"/>
        <dbReference type="EC" id="4.3.3.7"/>
    </reaction>
</comment>
<dbReference type="UniPathway" id="UPA00034">
    <property type="reaction ID" value="UER00017"/>
</dbReference>
<dbReference type="InterPro" id="IPR002220">
    <property type="entry name" value="DapA-like"/>
</dbReference>
<feature type="site" description="L-lysine inhibitor binding" evidence="17">
    <location>
        <position position="80"/>
    </location>
</feature>
<evidence type="ECO:0000256" key="11">
    <source>
        <dbReference type="ARBA" id="ARBA00044762"/>
    </source>
</evidence>
<dbReference type="EC" id="4.3.3.7" evidence="4 13"/>
<dbReference type="FunFam" id="3.20.20.70:FF:000046">
    <property type="entry name" value="4-hydroxy-tetrahydrodipicolinate synthase"/>
    <property type="match status" value="1"/>
</dbReference>
<evidence type="ECO:0000256" key="14">
    <source>
        <dbReference type="PIRNR" id="PIRNR001365"/>
    </source>
</evidence>
<comment type="caution">
    <text evidence="18">The sequence shown here is derived from an EMBL/GenBank/DDBJ whole genome shotgun (WGS) entry which is preliminary data.</text>
</comment>
<protein>
    <recommendedName>
        <fullName evidence="4 13">4-hydroxy-tetrahydrodipicolinate synthase</fullName>
        <shortName evidence="13">HTPA synthase</shortName>
        <ecNumber evidence="4 13">4.3.3.7</ecNumber>
    </recommendedName>
</protein>
<reference evidence="18 19" key="1">
    <citation type="journal article" date="2018" name="Genome Biol. Evol.">
        <title>Cladogenesis and Genomic Streamlining in Extracellular Endosymbionts of Tropical Stink Bugs.</title>
        <authorList>
            <person name="Otero-Bravo A."/>
            <person name="Goffredi S."/>
            <person name="Sabree Z.L."/>
        </authorList>
    </citation>
    <scope>NUCLEOTIDE SEQUENCE [LARGE SCALE GENOMIC DNA]</scope>
    <source>
        <strain evidence="18 19">SoEE</strain>
    </source>
</reference>
<comment type="caution">
    <text evidence="13">Was originally thought to be a dihydrodipicolinate synthase (DHDPS), catalyzing the condensation of (S)-aspartate-beta-semialdehyde [(S)-ASA] and pyruvate to dihydrodipicolinate (DHDP). However, it was shown in E.coli that the product of the enzymatic reaction is not dihydrodipicolinate but in fact (4S)-4-hydroxy-2,3,4,5-tetrahydro-(2S)-dipicolinic acid (HTPA), and that the consecutive dehydration reaction leading to DHDP is not spontaneous but catalyzed by DapB.</text>
</comment>
<dbReference type="EMBL" id="PDKT01000001">
    <property type="protein sequence ID" value="PPI88253.1"/>
    <property type="molecule type" value="Genomic_DNA"/>
</dbReference>
<comment type="function">
    <text evidence="1 13">Catalyzes the condensation of (S)-aspartate-beta-semialdehyde [(S)-ASA] and pyruvate to 4-hydroxy-tetrahydrodipicolinate (HTPA).</text>
</comment>
<dbReference type="InterPro" id="IPR005263">
    <property type="entry name" value="DapA"/>
</dbReference>
<evidence type="ECO:0000256" key="6">
    <source>
        <dbReference type="ARBA" id="ARBA00022605"/>
    </source>
</evidence>
<dbReference type="InterPro" id="IPR013785">
    <property type="entry name" value="Aldolase_TIM"/>
</dbReference>
<feature type="site" description="L-lysine inhibitor binding; via carbonyl oxygen" evidence="17">
    <location>
        <position position="49"/>
    </location>
</feature>
<dbReference type="GO" id="GO:0019877">
    <property type="term" value="P:diaminopimelate biosynthetic process"/>
    <property type="evidence" value="ECO:0007669"/>
    <property type="project" value="UniProtKB-UniRule"/>
</dbReference>
<keyword evidence="8 13" id="KW-0457">Lysine biosynthesis</keyword>
<proteinExistence type="inferred from homology"/>
<gene>
    <name evidence="13" type="primary">dapA</name>
    <name evidence="18" type="ORF">CRV12_01320</name>
</gene>
<accession>A0A2P5T117</accession>
<evidence type="ECO:0000256" key="9">
    <source>
        <dbReference type="ARBA" id="ARBA00023239"/>
    </source>
</evidence>
<keyword evidence="10 13" id="KW-0704">Schiff base</keyword>
<evidence type="ECO:0000313" key="18">
    <source>
        <dbReference type="EMBL" id="PPI88253.1"/>
    </source>
</evidence>
<dbReference type="OrthoDB" id="9782828at2"/>
<dbReference type="GO" id="GO:0009089">
    <property type="term" value="P:lysine biosynthetic process via diaminopimelate"/>
    <property type="evidence" value="ECO:0007669"/>
    <property type="project" value="UniProtKB-UniRule"/>
</dbReference>
<comment type="subunit">
    <text evidence="11 13">Homotetramer; dimer of dimers.</text>
</comment>
<evidence type="ECO:0000256" key="17">
    <source>
        <dbReference type="PIRSR" id="PIRSR001365-3"/>
    </source>
</evidence>
<evidence type="ECO:0000256" key="13">
    <source>
        <dbReference type="HAMAP-Rule" id="MF_00418"/>
    </source>
</evidence>
<feature type="binding site" evidence="13 16">
    <location>
        <position position="203"/>
    </location>
    <ligand>
        <name>pyruvate</name>
        <dbReference type="ChEBI" id="CHEBI:15361"/>
    </ligand>
</feature>
<dbReference type="PIRSF" id="PIRSF001365">
    <property type="entry name" value="DHDPS"/>
    <property type="match status" value="1"/>
</dbReference>
<keyword evidence="9 13" id="KW-0456">Lyase</keyword>
<dbReference type="PROSITE" id="PS00666">
    <property type="entry name" value="DHDPS_2"/>
    <property type="match status" value="1"/>
</dbReference>
<name>A0A2P5T117_9GAMM</name>
<dbReference type="Gene3D" id="3.20.20.70">
    <property type="entry name" value="Aldolase class I"/>
    <property type="match status" value="1"/>
</dbReference>
<comment type="similarity">
    <text evidence="3 13 14">Belongs to the DapA family.</text>
</comment>
<dbReference type="GO" id="GO:0008840">
    <property type="term" value="F:4-hydroxy-tetrahydrodipicolinate synthase activity"/>
    <property type="evidence" value="ECO:0007669"/>
    <property type="project" value="UniProtKB-UniRule"/>
</dbReference>
<feature type="active site" description="Proton donor/acceptor" evidence="13 15">
    <location>
        <position position="133"/>
    </location>
</feature>
<comment type="subcellular location">
    <subcellularLocation>
        <location evidence="13">Cytoplasm</location>
    </subcellularLocation>
</comment>
<evidence type="ECO:0000256" key="7">
    <source>
        <dbReference type="ARBA" id="ARBA00022915"/>
    </source>
</evidence>
<dbReference type="GO" id="GO:0005829">
    <property type="term" value="C:cytosol"/>
    <property type="evidence" value="ECO:0007669"/>
    <property type="project" value="TreeGrafter"/>
</dbReference>
<evidence type="ECO:0000256" key="1">
    <source>
        <dbReference type="ARBA" id="ARBA00003294"/>
    </source>
</evidence>
<dbReference type="Pfam" id="PF00701">
    <property type="entry name" value="DHDPS"/>
    <property type="match status" value="1"/>
</dbReference>
<feature type="site" description="L-lysine inhibitor binding" evidence="17">
    <location>
        <position position="106"/>
    </location>
</feature>
<evidence type="ECO:0000256" key="16">
    <source>
        <dbReference type="PIRSR" id="PIRSR001365-2"/>
    </source>
</evidence>
<dbReference type="SMART" id="SM01130">
    <property type="entry name" value="DHDPS"/>
    <property type="match status" value="1"/>
</dbReference>
<dbReference type="AlphaFoldDB" id="A0A2P5T117"/>
<dbReference type="CDD" id="cd00950">
    <property type="entry name" value="DHDPS"/>
    <property type="match status" value="1"/>
</dbReference>
<dbReference type="Proteomes" id="UP000296153">
    <property type="component" value="Unassembled WGS sequence"/>
</dbReference>
<feature type="site" description="L-lysine inhibitor binding" evidence="17">
    <location>
        <position position="84"/>
    </location>
</feature>
<evidence type="ECO:0000256" key="15">
    <source>
        <dbReference type="PIRSR" id="PIRSR001365-1"/>
    </source>
</evidence>
<keyword evidence="7 13" id="KW-0220">Diaminopimelate biosynthesis</keyword>
<evidence type="ECO:0000256" key="10">
    <source>
        <dbReference type="ARBA" id="ARBA00023270"/>
    </source>
</evidence>
<sequence>MFAGSIVALVTPMDIKGNICRYSLKKLINYHINSGTSAIVSVGTTGESATLSHEEHGNVVMKTLEIANENIAVIAGTGSNDTAEAISLTKRFENSGVIGCLSVTPYYNRPTQEGLYQHFKAIANSTNLPQLLYNVPSRTGCDMLPETIARLSKINNIIGIKEATGDLSRINQITNLVDEDFILISGDDITALEFMKLGGKGIISVTANIAAKEMVKICQLASQKKFNQANKLNQRLMFLHKALFCESNPIAVKWAAKKLGLIKYDTLRLPMTPLSIINQSKVKQALIKSGLQIGNCR</sequence>
<dbReference type="PROSITE" id="PS00665">
    <property type="entry name" value="DHDPS_1"/>
    <property type="match status" value="1"/>
</dbReference>